<reference evidence="1 2" key="1">
    <citation type="submission" date="2013-12" db="EMBL/GenBank/DDBJ databases">
        <authorList>
            <consortium name="DOE Joint Genome Institute"/>
            <person name="Bryant D.A."/>
            <person name="Huntemann M."/>
            <person name="Han J."/>
            <person name="Chen A."/>
            <person name="Kyrpides N."/>
            <person name="Mavromatis K."/>
            <person name="Markowitz V."/>
            <person name="Palaniappan K."/>
            <person name="Ivanova N."/>
            <person name="Schaumberg A."/>
            <person name="Pati A."/>
            <person name="Liolios K."/>
            <person name="Nordberg H.P."/>
            <person name="Cantor M.N."/>
            <person name="Hua S.X."/>
            <person name="Woyke T."/>
        </authorList>
    </citation>
    <scope>NUCLEOTIDE SEQUENCE [LARGE SCALE GENOMIC DNA]</scope>
    <source>
        <strain evidence="1 2">984</strain>
    </source>
</reference>
<keyword evidence="2" id="KW-1185">Reference proteome</keyword>
<gene>
    <name evidence="1" type="ORF">MARPU_11650</name>
</gene>
<sequence>MVWMMREESHEERRVREVAVSDRRGRGRLASLLVWCCMIEISIGGGVPGAAGRLVPGCLGVPRSGVADVGR</sequence>
<accession>W0E919</accession>
<proteinExistence type="predicted"/>
<dbReference type="KEGG" id="mpur:MARPU_11650"/>
<dbReference type="EMBL" id="CP007031">
    <property type="protein sequence ID" value="AHF05561.1"/>
    <property type="molecule type" value="Genomic_DNA"/>
</dbReference>
<dbReference type="Proteomes" id="UP000005275">
    <property type="component" value="Chromosome"/>
</dbReference>
<protein>
    <submittedName>
        <fullName evidence="1">Uncharacterized protein</fullName>
    </submittedName>
</protein>
<dbReference type="AlphaFoldDB" id="W0E919"/>
<name>W0E919_MARPU</name>
<organism evidence="1 2">
    <name type="scientific">Marichromatium purpuratum 984</name>
    <dbReference type="NCBI Taxonomy" id="765910"/>
    <lineage>
        <taxon>Bacteria</taxon>
        <taxon>Pseudomonadati</taxon>
        <taxon>Pseudomonadota</taxon>
        <taxon>Gammaproteobacteria</taxon>
        <taxon>Chromatiales</taxon>
        <taxon>Chromatiaceae</taxon>
        <taxon>Marichromatium</taxon>
    </lineage>
</organism>
<dbReference type="HOGENOM" id="CLU_2735292_0_0_6"/>
<dbReference type="STRING" id="765910.MARPU_11650"/>
<evidence type="ECO:0000313" key="2">
    <source>
        <dbReference type="Proteomes" id="UP000005275"/>
    </source>
</evidence>
<evidence type="ECO:0000313" key="1">
    <source>
        <dbReference type="EMBL" id="AHF05561.1"/>
    </source>
</evidence>